<protein>
    <recommendedName>
        <fullName evidence="4">Peptidase M20 dimerisation domain-containing protein</fullName>
    </recommendedName>
</protein>
<dbReference type="InterPro" id="IPR002933">
    <property type="entry name" value="Peptidase_M20"/>
</dbReference>
<organism evidence="5 6">
    <name type="scientific">Ramalina farinacea</name>
    <dbReference type="NCBI Taxonomy" id="258253"/>
    <lineage>
        <taxon>Eukaryota</taxon>
        <taxon>Fungi</taxon>
        <taxon>Dikarya</taxon>
        <taxon>Ascomycota</taxon>
        <taxon>Pezizomycotina</taxon>
        <taxon>Lecanoromycetes</taxon>
        <taxon>OSLEUM clade</taxon>
        <taxon>Lecanoromycetidae</taxon>
        <taxon>Lecanorales</taxon>
        <taxon>Lecanorineae</taxon>
        <taxon>Ramalinaceae</taxon>
        <taxon>Ramalina</taxon>
    </lineage>
</organism>
<evidence type="ECO:0000256" key="2">
    <source>
        <dbReference type="ARBA" id="ARBA00006247"/>
    </source>
</evidence>
<evidence type="ECO:0000313" key="5">
    <source>
        <dbReference type="EMBL" id="MDI1487551.1"/>
    </source>
</evidence>
<comment type="similarity">
    <text evidence="2">Belongs to the peptidase M20A family.</text>
</comment>
<evidence type="ECO:0000256" key="1">
    <source>
        <dbReference type="ARBA" id="ARBA00006153"/>
    </source>
</evidence>
<proteinExistence type="inferred from homology"/>
<dbReference type="Proteomes" id="UP001161017">
    <property type="component" value="Unassembled WGS sequence"/>
</dbReference>
<dbReference type="InterPro" id="IPR036264">
    <property type="entry name" value="Bact_exopeptidase_dim_dom"/>
</dbReference>
<gene>
    <name evidence="5" type="ORF">OHK93_006821</name>
</gene>
<dbReference type="NCBIfam" id="TIGR01891">
    <property type="entry name" value="amidohydrolases"/>
    <property type="match status" value="1"/>
</dbReference>
<evidence type="ECO:0000256" key="3">
    <source>
        <dbReference type="ARBA" id="ARBA00022801"/>
    </source>
</evidence>
<dbReference type="Gene3D" id="3.30.70.360">
    <property type="match status" value="1"/>
</dbReference>
<keyword evidence="3" id="KW-0378">Hydrolase</keyword>
<dbReference type="FunFam" id="3.30.70.360:FF:000001">
    <property type="entry name" value="N-acetyldiaminopimelate deacetylase"/>
    <property type="match status" value="1"/>
</dbReference>
<dbReference type="Pfam" id="PF01546">
    <property type="entry name" value="Peptidase_M20"/>
    <property type="match status" value="1"/>
</dbReference>
<dbReference type="EMBL" id="JAPUFD010000005">
    <property type="protein sequence ID" value="MDI1487551.1"/>
    <property type="molecule type" value="Genomic_DNA"/>
</dbReference>
<dbReference type="InterPro" id="IPR011650">
    <property type="entry name" value="Peptidase_M20_dimer"/>
</dbReference>
<dbReference type="SUPFAM" id="SSF55031">
    <property type="entry name" value="Bacterial exopeptidase dimerisation domain"/>
    <property type="match status" value="1"/>
</dbReference>
<feature type="domain" description="Peptidase M20 dimerisation" evidence="4">
    <location>
        <begin position="199"/>
        <end position="294"/>
    </location>
</feature>
<dbReference type="PANTHER" id="PTHR11014">
    <property type="entry name" value="PEPTIDASE M20 FAMILY MEMBER"/>
    <property type="match status" value="1"/>
</dbReference>
<dbReference type="GO" id="GO:0016787">
    <property type="term" value="F:hydrolase activity"/>
    <property type="evidence" value="ECO:0007669"/>
    <property type="project" value="UniProtKB-KW"/>
</dbReference>
<comment type="caution">
    <text evidence="5">The sequence shown here is derived from an EMBL/GenBank/DDBJ whole genome shotgun (WGS) entry which is preliminary data.</text>
</comment>
<comment type="similarity">
    <text evidence="1">Belongs to the peptidase M20 family.</text>
</comment>
<reference evidence="5" key="1">
    <citation type="journal article" date="2023" name="Genome Biol. Evol.">
        <title>First Whole Genome Sequence and Flow Cytometry Genome Size Data for the Lichen-Forming Fungus Ramalina farinacea (Ascomycota).</title>
        <authorList>
            <person name="Llewellyn T."/>
            <person name="Mian S."/>
            <person name="Hill R."/>
            <person name="Leitch I.J."/>
            <person name="Gaya E."/>
        </authorList>
    </citation>
    <scope>NUCLEOTIDE SEQUENCE</scope>
    <source>
        <strain evidence="5">LIQ254RAFAR</strain>
    </source>
</reference>
<dbReference type="AlphaFoldDB" id="A0AA43QJ99"/>
<evidence type="ECO:0000313" key="6">
    <source>
        <dbReference type="Proteomes" id="UP001161017"/>
    </source>
</evidence>
<dbReference type="Pfam" id="PF07687">
    <property type="entry name" value="M20_dimer"/>
    <property type="match status" value="1"/>
</dbReference>
<dbReference type="Gene3D" id="3.40.630.10">
    <property type="entry name" value="Zn peptidases"/>
    <property type="match status" value="1"/>
</dbReference>
<accession>A0AA43QJ99</accession>
<evidence type="ECO:0000259" key="4">
    <source>
        <dbReference type="Pfam" id="PF07687"/>
    </source>
</evidence>
<dbReference type="SUPFAM" id="SSF53187">
    <property type="entry name" value="Zn-dependent exopeptidases"/>
    <property type="match status" value="1"/>
</dbReference>
<name>A0AA43QJ99_9LECA</name>
<sequence length="438" mass="48089">MEKSSKTQKLEAIVAGHFPDLRHFLETYKDIHHNPELGTHEKRTSTIAYGHLKELGFETYEKIGAILKNGAGNTVLLRADMDALPILEKTGLPYESRKVFTDRDGKETPIMHACGHDMNVTNLMATATLLSQARSEWSGTLICIFQPNEENGAGAMAMIQDGLYDRIPTPDFCLAQHCDYRRSGNLAIRSGPCESAADSFLVTIHGHAGHASKPESCIDPIVIAAYVIVRLQTIVSRVVPPQETVVVTCGSIHGGDAHNNIPPSVQLKINIRTYNDDLRTKVPASMQRIIEAECDAAGAPQKPEIKRTHEYPLTDNDAKISTGLRSLFEQSFGKDHVEVMEQLAGSEDFPNLALPNKTPYVIWFQGATAVESYDEAAEKGEIDQLLQIQSDGFAPSADSTMRTGVRAFSLAALYYLISNEVANRASSTSKYKALIPSY</sequence>
<keyword evidence="6" id="KW-1185">Reference proteome</keyword>
<dbReference type="PANTHER" id="PTHR11014:SF63">
    <property type="entry name" value="METALLOPEPTIDASE, PUTATIVE (AFU_ORTHOLOGUE AFUA_6G09600)-RELATED"/>
    <property type="match status" value="1"/>
</dbReference>
<dbReference type="InterPro" id="IPR017439">
    <property type="entry name" value="Amidohydrolase"/>
</dbReference>